<reference evidence="2 3" key="1">
    <citation type="submission" date="2024-01" db="EMBL/GenBank/DDBJ databases">
        <authorList>
            <person name="Allen C."/>
            <person name="Tagirdzhanova G."/>
        </authorList>
    </citation>
    <scope>NUCLEOTIDE SEQUENCE [LARGE SCALE GENOMIC DNA]</scope>
</reference>
<sequence length="390" mass="43450">MLTNSPGSMHELSIPKRDSVVSEKNRLLGLVFFQDEDDVAWSNINLIHSIDAITGLECRRRQDLDAIAVKLGIRSQRQLDNARQQMDPALDMLEHLIAQNTQAQYLFRTVYMGTRICTLCHNFKSSTRVEFTMQLLNALFPPYLASYPVPCIDVQEVRTVREKIYIVLMDAEVRFGGGAGKARAEAFQNDLLSQFGIGSWPAEIWPALTGYLARVESVKATYAEVFDVQEETGLGISETPALVFRVEEPDAKRDSASEPQPSGIKSILKTSSSSMSGQSVSTYGSSYSSASELMMHPLARKWFLEIDDAPSRQSNSSTRLDRDTITRSVVDACGGSSGRAPSLLRNVSGDSSVSFHSKWQPGLSRLPVPTAETIHYLHNHRCHTNDRWLF</sequence>
<proteinExistence type="predicted"/>
<accession>A0ABP0C218</accession>
<evidence type="ECO:0000313" key="3">
    <source>
        <dbReference type="Proteomes" id="UP001642406"/>
    </source>
</evidence>
<evidence type="ECO:0000313" key="2">
    <source>
        <dbReference type="EMBL" id="CAK7225720.1"/>
    </source>
</evidence>
<feature type="region of interest" description="Disordered" evidence="1">
    <location>
        <begin position="248"/>
        <end position="281"/>
    </location>
</feature>
<name>A0ABP0C218_9PEZI</name>
<dbReference type="EMBL" id="CAWUHC010000055">
    <property type="protein sequence ID" value="CAK7225720.1"/>
    <property type="molecule type" value="Genomic_DNA"/>
</dbReference>
<evidence type="ECO:0000256" key="1">
    <source>
        <dbReference type="SAM" id="MobiDB-lite"/>
    </source>
</evidence>
<protein>
    <submittedName>
        <fullName evidence="2">Uncharacterized protein</fullName>
    </submittedName>
</protein>
<keyword evidence="3" id="KW-1185">Reference proteome</keyword>
<organism evidence="2 3">
    <name type="scientific">Sporothrix bragantina</name>
    <dbReference type="NCBI Taxonomy" id="671064"/>
    <lineage>
        <taxon>Eukaryota</taxon>
        <taxon>Fungi</taxon>
        <taxon>Dikarya</taxon>
        <taxon>Ascomycota</taxon>
        <taxon>Pezizomycotina</taxon>
        <taxon>Sordariomycetes</taxon>
        <taxon>Sordariomycetidae</taxon>
        <taxon>Ophiostomatales</taxon>
        <taxon>Ophiostomataceae</taxon>
        <taxon>Sporothrix</taxon>
    </lineage>
</organism>
<gene>
    <name evidence="2" type="ORF">SBRCBS47491_005985</name>
</gene>
<dbReference type="Proteomes" id="UP001642406">
    <property type="component" value="Unassembled WGS sequence"/>
</dbReference>
<comment type="caution">
    <text evidence="2">The sequence shown here is derived from an EMBL/GenBank/DDBJ whole genome shotgun (WGS) entry which is preliminary data.</text>
</comment>
<feature type="compositionally biased region" description="Low complexity" evidence="1">
    <location>
        <begin position="262"/>
        <end position="281"/>
    </location>
</feature>